<evidence type="ECO:0000313" key="2">
    <source>
        <dbReference type="EMBL" id="GAA2618886.1"/>
    </source>
</evidence>
<accession>A0ABN3Q737</accession>
<evidence type="ECO:0000256" key="1">
    <source>
        <dbReference type="SAM" id="MobiDB-lite"/>
    </source>
</evidence>
<dbReference type="Gene3D" id="3.40.50.2300">
    <property type="match status" value="1"/>
</dbReference>
<feature type="compositionally biased region" description="Basic and acidic residues" evidence="1">
    <location>
        <begin position="52"/>
        <end position="63"/>
    </location>
</feature>
<name>A0ABN3Q737_9ACTN</name>
<comment type="caution">
    <text evidence="2">The sequence shown here is derived from an EMBL/GenBank/DDBJ whole genome shotgun (WGS) entry which is preliminary data.</text>
</comment>
<gene>
    <name evidence="2" type="ORF">GCM10010307_01110</name>
</gene>
<evidence type="ECO:0008006" key="4">
    <source>
        <dbReference type="Google" id="ProtNLM"/>
    </source>
</evidence>
<dbReference type="EMBL" id="BAAASJ010000002">
    <property type="protein sequence ID" value="GAA2618886.1"/>
    <property type="molecule type" value="Genomic_DNA"/>
</dbReference>
<keyword evidence="3" id="KW-1185">Reference proteome</keyword>
<dbReference type="InterPro" id="IPR011006">
    <property type="entry name" value="CheY-like_superfamily"/>
</dbReference>
<dbReference type="SUPFAM" id="SSF52172">
    <property type="entry name" value="CheY-like"/>
    <property type="match status" value="1"/>
</dbReference>
<protein>
    <recommendedName>
        <fullName evidence="4">Response regulatory domain-containing protein</fullName>
    </recommendedName>
</protein>
<sequence length="63" mass="6714">MLVDIRMPVVGGIEATRRIAADTALAGVHVVILADLRGPRVRPPGEVSSPRGKPERLRMSGKS</sequence>
<feature type="region of interest" description="Disordered" evidence="1">
    <location>
        <begin position="39"/>
        <end position="63"/>
    </location>
</feature>
<reference evidence="2 3" key="1">
    <citation type="journal article" date="2019" name="Int. J. Syst. Evol. Microbiol.">
        <title>The Global Catalogue of Microorganisms (GCM) 10K type strain sequencing project: providing services to taxonomists for standard genome sequencing and annotation.</title>
        <authorList>
            <consortium name="The Broad Institute Genomics Platform"/>
            <consortium name="The Broad Institute Genome Sequencing Center for Infectious Disease"/>
            <person name="Wu L."/>
            <person name="Ma J."/>
        </authorList>
    </citation>
    <scope>NUCLEOTIDE SEQUENCE [LARGE SCALE GENOMIC DNA]</scope>
    <source>
        <strain evidence="2 3">JCM 4524</strain>
    </source>
</reference>
<evidence type="ECO:0000313" key="3">
    <source>
        <dbReference type="Proteomes" id="UP001500151"/>
    </source>
</evidence>
<proteinExistence type="predicted"/>
<dbReference type="Proteomes" id="UP001500151">
    <property type="component" value="Unassembled WGS sequence"/>
</dbReference>
<organism evidence="2 3">
    <name type="scientific">Streptomyces vastus</name>
    <dbReference type="NCBI Taxonomy" id="285451"/>
    <lineage>
        <taxon>Bacteria</taxon>
        <taxon>Bacillati</taxon>
        <taxon>Actinomycetota</taxon>
        <taxon>Actinomycetes</taxon>
        <taxon>Kitasatosporales</taxon>
        <taxon>Streptomycetaceae</taxon>
        <taxon>Streptomyces</taxon>
    </lineage>
</organism>